<dbReference type="AlphaFoldDB" id="A0AAN8PR93"/>
<evidence type="ECO:0000313" key="2">
    <source>
        <dbReference type="Proteomes" id="UP001307849"/>
    </source>
</evidence>
<dbReference type="InterPro" id="IPR036047">
    <property type="entry name" value="F-box-like_dom_sf"/>
</dbReference>
<organism evidence="1 2">
    <name type="scientific">Arthrobotrys conoides</name>
    <dbReference type="NCBI Taxonomy" id="74498"/>
    <lineage>
        <taxon>Eukaryota</taxon>
        <taxon>Fungi</taxon>
        <taxon>Dikarya</taxon>
        <taxon>Ascomycota</taxon>
        <taxon>Pezizomycotina</taxon>
        <taxon>Orbiliomycetes</taxon>
        <taxon>Orbiliales</taxon>
        <taxon>Orbiliaceae</taxon>
        <taxon>Arthrobotrys</taxon>
    </lineage>
</organism>
<evidence type="ECO:0008006" key="3">
    <source>
        <dbReference type="Google" id="ProtNLM"/>
    </source>
</evidence>
<accession>A0AAN8PR93</accession>
<gene>
    <name evidence="1" type="ORF">TWF506_000825</name>
</gene>
<sequence length="521" mass="59684">MSSLGNLIPELLNSILFYLPTNDILSLLRTNKYLHSVCLPYIWFKLTLYDNSTPDDYEFSIYNPLIKRRLWRLVETTDEFGVDALGYKFIKKLKILAPEVTLSIENRTVENGFQKLLGDLIESGKISLREVSLRDSNRYPIPPDVSFGLLHQIKKYSESKSPSEFSMKVQTEKLPPFVQTGALNPSVLTKLQLTLHLQSATFSEAWERYHGTLSIQVKDNILEEIEALTQLLSGAVNLKELWIQPETNGYEPGPISELTEPLQNLQTAFDGLKRLRQLTIGSDEYSTGSAIFFHPSFFVAPPENCKVLQYGSTVSIGWWRKFAAHPLTKVEDLTLCLSPMTLLSRRWIDAKEDEEALEPDLSSQGQTDRKTKLYIGDVAVRGLKVFTVGTAYYENLVANPRDLEACIYRRNKGLDEAHELKLRDEVISEVHSQMMEGFSVGMARCARHIATRHFEDWIKRNAIEDATAEKCLEELNLEKEKHVVEFTKMLSSWANRNIDKFHFRVKEMPEFESLDDFIEGD</sequence>
<evidence type="ECO:0000313" key="1">
    <source>
        <dbReference type="EMBL" id="KAK6520572.1"/>
    </source>
</evidence>
<keyword evidence="2" id="KW-1185">Reference proteome</keyword>
<dbReference type="EMBL" id="JAVHJM010000001">
    <property type="protein sequence ID" value="KAK6520572.1"/>
    <property type="molecule type" value="Genomic_DNA"/>
</dbReference>
<reference evidence="1 2" key="1">
    <citation type="submission" date="2019-10" db="EMBL/GenBank/DDBJ databases">
        <authorList>
            <person name="Palmer J.M."/>
        </authorList>
    </citation>
    <scope>NUCLEOTIDE SEQUENCE [LARGE SCALE GENOMIC DNA]</scope>
    <source>
        <strain evidence="1 2">TWF506</strain>
    </source>
</reference>
<protein>
    <recommendedName>
        <fullName evidence="3">F-box domain-containing protein</fullName>
    </recommendedName>
</protein>
<name>A0AAN8PR93_9PEZI</name>
<dbReference type="Proteomes" id="UP001307849">
    <property type="component" value="Unassembled WGS sequence"/>
</dbReference>
<proteinExistence type="predicted"/>
<dbReference type="SUPFAM" id="SSF81383">
    <property type="entry name" value="F-box domain"/>
    <property type="match status" value="1"/>
</dbReference>
<comment type="caution">
    <text evidence="1">The sequence shown here is derived from an EMBL/GenBank/DDBJ whole genome shotgun (WGS) entry which is preliminary data.</text>
</comment>